<gene>
    <name evidence="1" type="ORF">QE152_g24739</name>
</gene>
<accession>A0AAW1K3F8</accession>
<evidence type="ECO:0000313" key="2">
    <source>
        <dbReference type="Proteomes" id="UP001458880"/>
    </source>
</evidence>
<comment type="caution">
    <text evidence="1">The sequence shown here is derived from an EMBL/GenBank/DDBJ whole genome shotgun (WGS) entry which is preliminary data.</text>
</comment>
<name>A0AAW1K3F8_POPJA</name>
<organism evidence="1 2">
    <name type="scientific">Popillia japonica</name>
    <name type="common">Japanese beetle</name>
    <dbReference type="NCBI Taxonomy" id="7064"/>
    <lineage>
        <taxon>Eukaryota</taxon>
        <taxon>Metazoa</taxon>
        <taxon>Ecdysozoa</taxon>
        <taxon>Arthropoda</taxon>
        <taxon>Hexapoda</taxon>
        <taxon>Insecta</taxon>
        <taxon>Pterygota</taxon>
        <taxon>Neoptera</taxon>
        <taxon>Endopterygota</taxon>
        <taxon>Coleoptera</taxon>
        <taxon>Polyphaga</taxon>
        <taxon>Scarabaeiformia</taxon>
        <taxon>Scarabaeidae</taxon>
        <taxon>Rutelinae</taxon>
        <taxon>Popillia</taxon>
    </lineage>
</organism>
<keyword evidence="2" id="KW-1185">Reference proteome</keyword>
<protein>
    <submittedName>
        <fullName evidence="1">Uncharacterized protein</fullName>
    </submittedName>
</protein>
<evidence type="ECO:0000313" key="1">
    <source>
        <dbReference type="EMBL" id="KAK9712733.1"/>
    </source>
</evidence>
<sequence length="116" mass="13614">MVERHIQTIKGLLNKSPMVRPKFVILEYNSTPKAKLPFPAEMLMGRKLRTSIPVARRVLQPSFETDKTIDILKENQKRQEDYCNPRRKQLKPLEDTQVLMWNEIRAWTPAQIVKSA</sequence>
<dbReference type="Proteomes" id="UP001458880">
    <property type="component" value="Unassembled WGS sequence"/>
</dbReference>
<proteinExistence type="predicted"/>
<dbReference type="EMBL" id="JASPKY010000258">
    <property type="protein sequence ID" value="KAK9712733.1"/>
    <property type="molecule type" value="Genomic_DNA"/>
</dbReference>
<dbReference type="AlphaFoldDB" id="A0AAW1K3F8"/>
<reference evidence="1 2" key="1">
    <citation type="journal article" date="2024" name="BMC Genomics">
        <title>De novo assembly and annotation of Popillia japonica's genome with initial clues to its potential as an invasive pest.</title>
        <authorList>
            <person name="Cucini C."/>
            <person name="Boschi S."/>
            <person name="Funari R."/>
            <person name="Cardaioli E."/>
            <person name="Iannotti N."/>
            <person name="Marturano G."/>
            <person name="Paoli F."/>
            <person name="Bruttini M."/>
            <person name="Carapelli A."/>
            <person name="Frati F."/>
            <person name="Nardi F."/>
        </authorList>
    </citation>
    <scope>NUCLEOTIDE SEQUENCE [LARGE SCALE GENOMIC DNA]</scope>
    <source>
        <strain evidence="1">DMR45628</strain>
    </source>
</reference>